<evidence type="ECO:0000256" key="1">
    <source>
        <dbReference type="ARBA" id="ARBA00000971"/>
    </source>
</evidence>
<evidence type="ECO:0000256" key="4">
    <source>
        <dbReference type="ARBA" id="ARBA00023235"/>
    </source>
</evidence>
<dbReference type="Pfam" id="PF14559">
    <property type="entry name" value="TPR_19"/>
    <property type="match status" value="1"/>
</dbReference>
<proteinExistence type="predicted"/>
<evidence type="ECO:0000256" key="2">
    <source>
        <dbReference type="ARBA" id="ARBA00013194"/>
    </source>
</evidence>
<dbReference type="InterPro" id="IPR050754">
    <property type="entry name" value="FKBP4/5/8-like"/>
</dbReference>
<dbReference type="EMBL" id="CAJNNV010025287">
    <property type="protein sequence ID" value="CAE8613642.1"/>
    <property type="molecule type" value="Genomic_DNA"/>
</dbReference>
<keyword evidence="3" id="KW-0697">Rotamase</keyword>
<dbReference type="InterPro" id="IPR011990">
    <property type="entry name" value="TPR-like_helical_dom_sf"/>
</dbReference>
<dbReference type="Gene3D" id="1.25.40.10">
    <property type="entry name" value="Tetratricopeptide repeat domain"/>
    <property type="match status" value="1"/>
</dbReference>
<dbReference type="PANTHER" id="PTHR46512:SF9">
    <property type="entry name" value="PEPTIDYLPROLYL ISOMERASE"/>
    <property type="match status" value="1"/>
</dbReference>
<dbReference type="InterPro" id="IPR019734">
    <property type="entry name" value="TPR_rpt"/>
</dbReference>
<name>A0A813FHH2_POLGL</name>
<dbReference type="OMA" id="EMAISYM"/>
<sequence length="254" mass="28670">EPKLGLDNITAEKVVLTLELESFVKATDTWNMKEDEKVAFGASRKEAGSNLFKQGRIAMAMERYRKVIDMFNYVDNFKEDSNKEKAKELKKVCELNRAACHLKLKAYVEAKTSCDSVLKDDPNNVKALYRRAQAELGLKNFEECVRDVKKILDKEPQNREARALLKDSAAGQKEEDKKSKGLFGKMCQALGTGPIPEPYKDRRLELNGPKDHEIEEMQGKVDDLQAKSAQLKKEGLAKLMQGVAAETQDETPDE</sequence>
<protein>
    <recommendedName>
        <fullName evidence="2">peptidylprolyl isomerase</fullName>
        <ecNumber evidence="2">5.2.1.8</ecNumber>
    </recommendedName>
</protein>
<feature type="non-terminal residue" evidence="5">
    <location>
        <position position="1"/>
    </location>
</feature>
<dbReference type="PANTHER" id="PTHR46512">
    <property type="entry name" value="PEPTIDYLPROLYL ISOMERASE"/>
    <property type="match status" value="1"/>
</dbReference>
<dbReference type="SUPFAM" id="SSF48452">
    <property type="entry name" value="TPR-like"/>
    <property type="match status" value="1"/>
</dbReference>
<organism evidence="5 6">
    <name type="scientific">Polarella glacialis</name>
    <name type="common">Dinoflagellate</name>
    <dbReference type="NCBI Taxonomy" id="89957"/>
    <lineage>
        <taxon>Eukaryota</taxon>
        <taxon>Sar</taxon>
        <taxon>Alveolata</taxon>
        <taxon>Dinophyceae</taxon>
        <taxon>Suessiales</taxon>
        <taxon>Suessiaceae</taxon>
        <taxon>Polarella</taxon>
    </lineage>
</organism>
<dbReference type="Proteomes" id="UP000654075">
    <property type="component" value="Unassembled WGS sequence"/>
</dbReference>
<dbReference type="OrthoDB" id="2423701at2759"/>
<evidence type="ECO:0000313" key="6">
    <source>
        <dbReference type="Proteomes" id="UP000654075"/>
    </source>
</evidence>
<comment type="catalytic activity">
    <reaction evidence="1">
        <text>[protein]-peptidylproline (omega=180) = [protein]-peptidylproline (omega=0)</text>
        <dbReference type="Rhea" id="RHEA:16237"/>
        <dbReference type="Rhea" id="RHEA-COMP:10747"/>
        <dbReference type="Rhea" id="RHEA-COMP:10748"/>
        <dbReference type="ChEBI" id="CHEBI:83833"/>
        <dbReference type="ChEBI" id="CHEBI:83834"/>
        <dbReference type="EC" id="5.2.1.8"/>
    </reaction>
</comment>
<accession>A0A813FHH2</accession>
<dbReference type="SMART" id="SM00028">
    <property type="entry name" value="TPR"/>
    <property type="match status" value="3"/>
</dbReference>
<dbReference type="AlphaFoldDB" id="A0A813FHH2"/>
<dbReference type="EC" id="5.2.1.8" evidence="2"/>
<keyword evidence="6" id="KW-1185">Reference proteome</keyword>
<keyword evidence="4" id="KW-0413">Isomerase</keyword>
<gene>
    <name evidence="5" type="ORF">PGLA1383_LOCUS31397</name>
</gene>
<dbReference type="GO" id="GO:0003755">
    <property type="term" value="F:peptidyl-prolyl cis-trans isomerase activity"/>
    <property type="evidence" value="ECO:0007669"/>
    <property type="project" value="UniProtKB-EC"/>
</dbReference>
<evidence type="ECO:0000256" key="3">
    <source>
        <dbReference type="ARBA" id="ARBA00023110"/>
    </source>
</evidence>
<reference evidence="5" key="1">
    <citation type="submission" date="2021-02" db="EMBL/GenBank/DDBJ databases">
        <authorList>
            <person name="Dougan E. K."/>
            <person name="Rhodes N."/>
            <person name="Thang M."/>
            <person name="Chan C."/>
        </authorList>
    </citation>
    <scope>NUCLEOTIDE SEQUENCE</scope>
</reference>
<evidence type="ECO:0000313" key="5">
    <source>
        <dbReference type="EMBL" id="CAE8613642.1"/>
    </source>
</evidence>
<comment type="caution">
    <text evidence="5">The sequence shown here is derived from an EMBL/GenBank/DDBJ whole genome shotgun (WGS) entry which is preliminary data.</text>
</comment>